<dbReference type="Gene3D" id="3.40.50.300">
    <property type="entry name" value="P-loop containing nucleotide triphosphate hydrolases"/>
    <property type="match status" value="2"/>
</dbReference>
<dbReference type="GO" id="GO:0015421">
    <property type="term" value="F:ABC-type oligopeptide transporter activity"/>
    <property type="evidence" value="ECO:0007669"/>
    <property type="project" value="TreeGrafter"/>
</dbReference>
<dbReference type="PANTHER" id="PTHR43394">
    <property type="entry name" value="ATP-DEPENDENT PERMEASE MDL1, MITOCHONDRIAL"/>
    <property type="match status" value="1"/>
</dbReference>
<dbReference type="GO" id="GO:0005743">
    <property type="term" value="C:mitochondrial inner membrane"/>
    <property type="evidence" value="ECO:0007669"/>
    <property type="project" value="TreeGrafter"/>
</dbReference>
<dbReference type="InParanoid" id="C5KPP3"/>
<reference evidence="12 13" key="1">
    <citation type="submission" date="2008-07" db="EMBL/GenBank/DDBJ databases">
        <authorList>
            <person name="El-Sayed N."/>
            <person name="Caler E."/>
            <person name="Inman J."/>
            <person name="Amedeo P."/>
            <person name="Hass B."/>
            <person name="Wortman J."/>
        </authorList>
    </citation>
    <scope>NUCLEOTIDE SEQUENCE [LARGE SCALE GENOMIC DNA]</scope>
    <source>
        <strain evidence="13">ATCC 50983 / TXsc</strain>
    </source>
</reference>
<dbReference type="Gene3D" id="1.20.1560.10">
    <property type="entry name" value="ABC transporter type 1, transmembrane domain"/>
    <property type="match status" value="1"/>
</dbReference>
<dbReference type="InterPro" id="IPR027417">
    <property type="entry name" value="P-loop_NTPase"/>
</dbReference>
<evidence type="ECO:0000256" key="5">
    <source>
        <dbReference type="ARBA" id="ARBA00022741"/>
    </source>
</evidence>
<feature type="transmembrane region" description="Helical" evidence="9">
    <location>
        <begin position="314"/>
        <end position="336"/>
    </location>
</feature>
<feature type="transmembrane region" description="Helical" evidence="9">
    <location>
        <begin position="752"/>
        <end position="779"/>
    </location>
</feature>
<feature type="domain" description="ABC transmembrane type-1" evidence="11">
    <location>
        <begin position="49"/>
        <end position="325"/>
    </location>
</feature>
<comment type="subcellular location">
    <subcellularLocation>
        <location evidence="1">Membrane</location>
        <topology evidence="1">Multi-pass membrane protein</topology>
    </subcellularLocation>
</comment>
<feature type="transmembrane region" description="Helical" evidence="9">
    <location>
        <begin position="832"/>
        <end position="852"/>
    </location>
</feature>
<feature type="domain" description="ABC transporter" evidence="10">
    <location>
        <begin position="387"/>
        <end position="631"/>
    </location>
</feature>
<dbReference type="SMART" id="SM00382">
    <property type="entry name" value="AAA"/>
    <property type="match status" value="2"/>
</dbReference>
<evidence type="ECO:0000259" key="10">
    <source>
        <dbReference type="PROSITE" id="PS50893"/>
    </source>
</evidence>
<dbReference type="Pfam" id="PF00664">
    <property type="entry name" value="ABC_membrane"/>
    <property type="match status" value="2"/>
</dbReference>
<evidence type="ECO:0000256" key="4">
    <source>
        <dbReference type="ARBA" id="ARBA00022692"/>
    </source>
</evidence>
<evidence type="ECO:0000313" key="13">
    <source>
        <dbReference type="Proteomes" id="UP000007800"/>
    </source>
</evidence>
<evidence type="ECO:0000259" key="11">
    <source>
        <dbReference type="PROSITE" id="PS50929"/>
    </source>
</evidence>
<gene>
    <name evidence="12" type="ORF">Pmar_PMAR000026</name>
</gene>
<dbReference type="GO" id="GO:0090374">
    <property type="term" value="P:oligopeptide export from mitochondrion"/>
    <property type="evidence" value="ECO:0007669"/>
    <property type="project" value="TreeGrafter"/>
</dbReference>
<dbReference type="InterPro" id="IPR036640">
    <property type="entry name" value="ABC1_TM_sf"/>
</dbReference>
<evidence type="ECO:0000256" key="3">
    <source>
        <dbReference type="ARBA" id="ARBA00022448"/>
    </source>
</evidence>
<proteinExistence type="inferred from homology"/>
<keyword evidence="13" id="KW-1185">Reference proteome</keyword>
<feature type="transmembrane region" description="Helical" evidence="9">
    <location>
        <begin position="167"/>
        <end position="187"/>
    </location>
</feature>
<dbReference type="PROSITE" id="PS00211">
    <property type="entry name" value="ABC_TRANSPORTER_1"/>
    <property type="match status" value="2"/>
</dbReference>
<protein>
    <submittedName>
        <fullName evidence="12">Multidrug resistance protein, putative</fullName>
    </submittedName>
</protein>
<feature type="transmembrane region" description="Helical" evidence="9">
    <location>
        <begin position="193"/>
        <end position="214"/>
    </location>
</feature>
<dbReference type="RefSeq" id="XP_002781645.1">
    <property type="nucleotide sequence ID" value="XM_002781599.1"/>
</dbReference>
<dbReference type="InterPro" id="IPR017871">
    <property type="entry name" value="ABC_transporter-like_CS"/>
</dbReference>
<dbReference type="SUPFAM" id="SSF90123">
    <property type="entry name" value="ABC transporter transmembrane region"/>
    <property type="match status" value="2"/>
</dbReference>
<evidence type="ECO:0000256" key="8">
    <source>
        <dbReference type="ARBA" id="ARBA00023136"/>
    </source>
</evidence>
<feature type="transmembrane region" description="Helical" evidence="9">
    <location>
        <begin position="973"/>
        <end position="994"/>
    </location>
</feature>
<keyword evidence="7 9" id="KW-1133">Transmembrane helix</keyword>
<evidence type="ECO:0000256" key="9">
    <source>
        <dbReference type="SAM" id="Phobius"/>
    </source>
</evidence>
<evidence type="ECO:0000256" key="6">
    <source>
        <dbReference type="ARBA" id="ARBA00022840"/>
    </source>
</evidence>
<dbReference type="Pfam" id="PF00005">
    <property type="entry name" value="ABC_tran"/>
    <property type="match status" value="2"/>
</dbReference>
<feature type="transmembrane region" description="Helical" evidence="9">
    <location>
        <begin position="938"/>
        <end position="958"/>
    </location>
</feature>
<keyword evidence="4 9" id="KW-0812">Transmembrane</keyword>
<organism evidence="13">
    <name type="scientific">Perkinsus marinus (strain ATCC 50983 / TXsc)</name>
    <dbReference type="NCBI Taxonomy" id="423536"/>
    <lineage>
        <taxon>Eukaryota</taxon>
        <taxon>Sar</taxon>
        <taxon>Alveolata</taxon>
        <taxon>Perkinsozoa</taxon>
        <taxon>Perkinsea</taxon>
        <taxon>Perkinsida</taxon>
        <taxon>Perkinsidae</taxon>
        <taxon>Perkinsus</taxon>
    </lineage>
</organism>
<evidence type="ECO:0000256" key="2">
    <source>
        <dbReference type="ARBA" id="ARBA00007577"/>
    </source>
</evidence>
<keyword evidence="6" id="KW-0067">ATP-binding</keyword>
<name>C5KPP3_PERM5</name>
<dbReference type="PROSITE" id="PS50893">
    <property type="entry name" value="ABC_TRANSPORTER_2"/>
    <property type="match status" value="2"/>
</dbReference>
<accession>C5KPP3</accession>
<feature type="transmembrane region" description="Helical" evidence="9">
    <location>
        <begin position="272"/>
        <end position="294"/>
    </location>
</feature>
<dbReference type="FunCoup" id="C5KPP3">
    <property type="interactions" value="8"/>
</dbReference>
<feature type="transmembrane region" description="Helical" evidence="9">
    <location>
        <begin position="858"/>
        <end position="881"/>
    </location>
</feature>
<evidence type="ECO:0000256" key="7">
    <source>
        <dbReference type="ARBA" id="ARBA00022989"/>
    </source>
</evidence>
<evidence type="ECO:0000256" key="1">
    <source>
        <dbReference type="ARBA" id="ARBA00004141"/>
    </source>
</evidence>
<dbReference type="OrthoDB" id="6500128at2759"/>
<dbReference type="GO" id="GO:0016887">
    <property type="term" value="F:ATP hydrolysis activity"/>
    <property type="evidence" value="ECO:0007669"/>
    <property type="project" value="InterPro"/>
</dbReference>
<dbReference type="FunFam" id="3.40.50.300:FF:000604">
    <property type="entry name" value="ABC transporter B family member 28"/>
    <property type="match status" value="1"/>
</dbReference>
<dbReference type="EMBL" id="GG675180">
    <property type="protein sequence ID" value="EER13440.1"/>
    <property type="molecule type" value="Genomic_DNA"/>
</dbReference>
<evidence type="ECO:0000313" key="12">
    <source>
        <dbReference type="EMBL" id="EER13440.1"/>
    </source>
</evidence>
<keyword evidence="3" id="KW-0813">Transport</keyword>
<dbReference type="OMA" id="GYFRLAM"/>
<feature type="transmembrane region" description="Helical" evidence="9">
    <location>
        <begin position="94"/>
        <end position="116"/>
    </location>
</feature>
<dbReference type="CDD" id="cd18577">
    <property type="entry name" value="ABC_6TM_Pgp_ABCB1_D1_like"/>
    <property type="match status" value="1"/>
</dbReference>
<feature type="transmembrane region" description="Helical" evidence="9">
    <location>
        <begin position="45"/>
        <end position="69"/>
    </location>
</feature>
<dbReference type="InterPro" id="IPR003593">
    <property type="entry name" value="AAA+_ATPase"/>
</dbReference>
<dbReference type="SUPFAM" id="SSF52540">
    <property type="entry name" value="P-loop containing nucleoside triphosphate hydrolases"/>
    <property type="match status" value="2"/>
</dbReference>
<feature type="domain" description="ABC transmembrane type-1" evidence="11">
    <location>
        <begin position="714"/>
        <end position="999"/>
    </location>
</feature>
<feature type="transmembrane region" description="Helical" evidence="9">
    <location>
        <begin position="708"/>
        <end position="732"/>
    </location>
</feature>
<dbReference type="InterPro" id="IPR003439">
    <property type="entry name" value="ABC_transporter-like_ATP-bd"/>
</dbReference>
<dbReference type="PROSITE" id="PS50929">
    <property type="entry name" value="ABC_TM1F"/>
    <property type="match status" value="2"/>
</dbReference>
<dbReference type="PANTHER" id="PTHR43394:SF27">
    <property type="entry name" value="ATP-DEPENDENT TRANSLOCASE ABCB1-LIKE"/>
    <property type="match status" value="1"/>
</dbReference>
<sequence length="1310" mass="141267">MSIGTAVAPSTAESDDVVVASPTTRTKKKIVPYYKLFRFATRAQLIAIVVAVLAAALHGISLPMFAYVFGDLVDVLGNPEGVDFMDEISKRCVYLVYIGLAALVLAGLWHGLLTFTAQSQATTIRRAYFEAVLSHDVAWFDTISPAELPTRMTEDVSKVQNAIGFKLGVFTMNLSMFIFGYVLGFIRGWKVCLVALAAMPVVIAASAILGHAMAQSANESQSWYARAGAIAEEVLSSIRTVTMMGTQRHEVQRYTNSLEEARKGGTRLGFQAGLGLGLTFGAVYFSYALTFWYGGTLVRDGVENDFTDEPFNGGDILTIFFSLIMGRTFGLGQALAPMQAFNIGRSSATDILELIDDKGGSIEPPIPARGPDGNMVVFYAVPKMEKMTLDGVSFTYPSRPEVPVLKSVTLDIEIGKKVAFVGESGSGKSTIVALLERFYDPTSGRVLLNGKDIRTLEGSPQCVRSIFGYVGQEPILFAASIKDNLAYGLPYVPTDEEIKAACKRANVHAFISSLPDGYNTYCGSSSGGGSQISGGQKQRVAIARALLRNPQILLLDEATSALDNESEKMVQETIDSLQRTSQLTTISIAHRLSTIRNSDVIFVMKSGCLVEQGTHEELISKPQGVYNTLVAAQQAAAADAKQKDGGQAGEKSNVVDTRTEKEIERERIDAIAKAYKVISLSSVIILKLTSGSCQVPWRRIFALSKPESGFYIPALLGAAVFGSVMPFEGFLLSRSMRAFYKTDPDEMMDGVILASIGYVILAVATLFGAFTQVGGFAFIGEHLTKRVRMLCFGKFLEQDMAFFDDPKHSPGRLTAALATYALKMNAISGVQLGAYCQFSASLIAGLIIAFFGSWKLTLVMLAILPLMAGAGGIQMAVSIGIDKNKSADSLAANQVASDTVQNIRTIRALVSEQWTRNLFQDLLHRAVPYQARQSSWAALWYGISQGILFFSVALGFWYGSKLVQDEGLTFDKMIQSLMGVFLAAMAAGQALAFVGDINEAKAAAHDIFELLDSESSINPSSDRGRKNSVWGPQGTAVPAAVNITFKDVQFAYPHRPGAQILSGLSFEIEAGKTVALVGPSGGGKSTVFALLQRFYDPTGGEVGPSRLAGYRSCTHLQILVEPAQARLEDMNVGWWRSQIGFVAQEPVLFDLSLEENVRYGSPPVGRPEMLSICGRAGMNDFAGNKVAWDAGLGPRGGLLSGGQKQRVAIARALMRHPRLLMLDEATSALDSASEAVVQKAIDELTTTRQSSTDGTVVKPTTLIIAHRLSTITNADLILVIAGGRLVEQGTHTELLTKEGVYYDLYQKGSL</sequence>
<dbReference type="FunFam" id="3.40.50.300:FF:000836">
    <property type="entry name" value="ABC transporter B family member 25"/>
    <property type="match status" value="1"/>
</dbReference>
<dbReference type="GeneID" id="9041952"/>
<keyword evidence="5" id="KW-0547">Nucleotide-binding</keyword>
<dbReference type="InterPro" id="IPR011527">
    <property type="entry name" value="ABC1_TM_dom"/>
</dbReference>
<dbReference type="CDD" id="cd18578">
    <property type="entry name" value="ABC_6TM_Pgp_ABCB1_D2_like"/>
    <property type="match status" value="1"/>
</dbReference>
<dbReference type="InterPro" id="IPR039421">
    <property type="entry name" value="Type_1_exporter"/>
</dbReference>
<dbReference type="GO" id="GO:0005524">
    <property type="term" value="F:ATP binding"/>
    <property type="evidence" value="ECO:0007669"/>
    <property type="project" value="UniProtKB-KW"/>
</dbReference>
<feature type="domain" description="ABC transporter" evidence="10">
    <location>
        <begin position="1043"/>
        <end position="1307"/>
    </location>
</feature>
<dbReference type="Proteomes" id="UP000007800">
    <property type="component" value="Unassembled WGS sequence"/>
</dbReference>
<keyword evidence="8 9" id="KW-0472">Membrane</keyword>
<comment type="similarity">
    <text evidence="2">Belongs to the ABC transporter superfamily. ABCB family. Multidrug resistance exporter (TC 3.A.1.201) subfamily.</text>
</comment>